<name>A0AAW4WP73_9FIRM</name>
<evidence type="ECO:0000256" key="2">
    <source>
        <dbReference type="ARBA" id="ARBA00008520"/>
    </source>
</evidence>
<evidence type="ECO:0000256" key="3">
    <source>
        <dbReference type="ARBA" id="ARBA00022448"/>
    </source>
</evidence>
<dbReference type="PANTHER" id="PTHR43649">
    <property type="entry name" value="ARABINOSE-BINDING PROTEIN-RELATED"/>
    <property type="match status" value="1"/>
</dbReference>
<comment type="caution">
    <text evidence="6">The sequence shown here is derived from an EMBL/GenBank/DDBJ whole genome shotgun (WGS) entry which is preliminary data.</text>
</comment>
<gene>
    <name evidence="6" type="ORF">LK487_08390</name>
</gene>
<dbReference type="CDD" id="cd13585">
    <property type="entry name" value="PBP2_TMBP_like"/>
    <property type="match status" value="1"/>
</dbReference>
<feature type="chain" id="PRO_5043520777" evidence="5">
    <location>
        <begin position="22"/>
        <end position="446"/>
    </location>
</feature>
<evidence type="ECO:0000313" key="6">
    <source>
        <dbReference type="EMBL" id="MCC2747047.1"/>
    </source>
</evidence>
<proteinExistence type="inferred from homology"/>
<dbReference type="Gene3D" id="3.40.190.10">
    <property type="entry name" value="Periplasmic binding protein-like II"/>
    <property type="match status" value="1"/>
</dbReference>
<dbReference type="SUPFAM" id="SSF53850">
    <property type="entry name" value="Periplasmic binding protein-like II"/>
    <property type="match status" value="1"/>
</dbReference>
<comment type="subcellular location">
    <subcellularLocation>
        <location evidence="1">Cell envelope</location>
    </subcellularLocation>
</comment>
<evidence type="ECO:0000256" key="4">
    <source>
        <dbReference type="ARBA" id="ARBA00022729"/>
    </source>
</evidence>
<dbReference type="GO" id="GO:0030313">
    <property type="term" value="C:cell envelope"/>
    <property type="evidence" value="ECO:0007669"/>
    <property type="project" value="UniProtKB-SubCell"/>
</dbReference>
<dbReference type="AlphaFoldDB" id="A0AAW4WP73"/>
<dbReference type="PANTHER" id="PTHR43649:SF31">
    <property type="entry name" value="SN-GLYCEROL-3-PHOSPHATE-BINDING PERIPLASMIC PROTEIN UGPB"/>
    <property type="match status" value="1"/>
</dbReference>
<dbReference type="EMBL" id="JAJFBX010000009">
    <property type="protein sequence ID" value="MCC2747047.1"/>
    <property type="molecule type" value="Genomic_DNA"/>
</dbReference>
<dbReference type="RefSeq" id="WP_173848911.1">
    <property type="nucleotide sequence ID" value="NZ_JAAISB010000004.1"/>
</dbReference>
<dbReference type="Proteomes" id="UP001197847">
    <property type="component" value="Unassembled WGS sequence"/>
</dbReference>
<keyword evidence="3" id="KW-0813">Transport</keyword>
<dbReference type="PROSITE" id="PS51257">
    <property type="entry name" value="PROKAR_LIPOPROTEIN"/>
    <property type="match status" value="1"/>
</dbReference>
<sequence>MNRKKLISVGLTAAMLTGLLAGCGDSSQNSSQNGSGSEPVVLQWWGSFPENMGPNQVCEAFNKIDPNLQVEYTRFVNDDAGNTKLDVSLMSDSSIDVFLSLNDVLLNKRIDSGYAEPLDELFDKVGFNIKDDYDDAIEQRQKDGHYYSLPAKKMTSTILYNKDMFDEAGVAYPDADWTYDEFLDAATKLTHGEGNNKVYGYFFPGYDAGQPATSMLVSKLGADWMYTEDGTKAAIDTDDVKDVTEKYLDRVEKGVEPSYVDVTTQKMEPANMLLTGKAAMVYGDWCVRDVKDLDNYPHDFKVGFATMPRLSENQDKNLTTSYTDDMSINSKSEHKVEAMKFIKWYIEEGMDYVAPFARIPACKKYDEEKVASLIFGDKSDLFDMDSAKNIYLKGTDFSTRKNLAAATEVNTILTEEFDKAFAGAQSVDKTLANAQKRADEKIADEK</sequence>
<evidence type="ECO:0000256" key="5">
    <source>
        <dbReference type="SAM" id="SignalP"/>
    </source>
</evidence>
<comment type="similarity">
    <text evidence="2">Belongs to the bacterial solute-binding protein 1 family.</text>
</comment>
<evidence type="ECO:0000313" key="7">
    <source>
        <dbReference type="Proteomes" id="UP001197847"/>
    </source>
</evidence>
<organism evidence="6 7">
    <name type="scientific">Agathobacter rectalis</name>
    <dbReference type="NCBI Taxonomy" id="39491"/>
    <lineage>
        <taxon>Bacteria</taxon>
        <taxon>Bacillati</taxon>
        <taxon>Bacillota</taxon>
        <taxon>Clostridia</taxon>
        <taxon>Lachnospirales</taxon>
        <taxon>Lachnospiraceae</taxon>
        <taxon>Agathobacter</taxon>
    </lineage>
</organism>
<dbReference type="InterPro" id="IPR006059">
    <property type="entry name" value="SBP"/>
</dbReference>
<feature type="signal peptide" evidence="5">
    <location>
        <begin position="1"/>
        <end position="21"/>
    </location>
</feature>
<keyword evidence="4 5" id="KW-0732">Signal</keyword>
<protein>
    <submittedName>
        <fullName evidence="6">Sugar ABC transporter substrate-binding protein</fullName>
    </submittedName>
</protein>
<dbReference type="InterPro" id="IPR050490">
    <property type="entry name" value="Bact_solute-bd_prot1"/>
</dbReference>
<evidence type="ECO:0000256" key="1">
    <source>
        <dbReference type="ARBA" id="ARBA00004196"/>
    </source>
</evidence>
<reference evidence="6" key="1">
    <citation type="submission" date="2021-10" db="EMBL/GenBank/DDBJ databases">
        <title>Collection of gut derived symbiotic bacterial strains cultured from healthy donors.</title>
        <authorList>
            <person name="Lin H."/>
            <person name="Littmann E."/>
            <person name="Claire K."/>
            <person name="Pamer E."/>
        </authorList>
    </citation>
    <scope>NUCLEOTIDE SEQUENCE</scope>
    <source>
        <strain evidence="6">MSK.22.92</strain>
    </source>
</reference>
<dbReference type="Pfam" id="PF01547">
    <property type="entry name" value="SBP_bac_1"/>
    <property type="match status" value="1"/>
</dbReference>
<accession>A0AAW4WP73</accession>